<dbReference type="SMART" id="SM00398">
    <property type="entry name" value="HMG"/>
    <property type="match status" value="1"/>
</dbReference>
<keyword evidence="7" id="KW-1185">Reference proteome</keyword>
<dbReference type="RefSeq" id="XP_040659108.1">
    <property type="nucleotide sequence ID" value="XM_040798225.1"/>
</dbReference>
<dbReference type="Pfam" id="PF00505">
    <property type="entry name" value="HMG_box"/>
    <property type="match status" value="1"/>
</dbReference>
<dbReference type="SUPFAM" id="SSF47095">
    <property type="entry name" value="HMG-box"/>
    <property type="match status" value="1"/>
</dbReference>
<evidence type="ECO:0000313" key="7">
    <source>
        <dbReference type="Proteomes" id="UP000076580"/>
    </source>
</evidence>
<proteinExistence type="predicted"/>
<dbReference type="CDD" id="cd01389">
    <property type="entry name" value="HMG-box_ROX1-like"/>
    <property type="match status" value="1"/>
</dbReference>
<dbReference type="GO" id="GO:0000978">
    <property type="term" value="F:RNA polymerase II cis-regulatory region sequence-specific DNA binding"/>
    <property type="evidence" value="ECO:0007669"/>
    <property type="project" value="TreeGrafter"/>
</dbReference>
<feature type="compositionally biased region" description="Polar residues" evidence="4">
    <location>
        <begin position="64"/>
        <end position="73"/>
    </location>
</feature>
<name>A0A151GRN1_DRECN</name>
<evidence type="ECO:0000313" key="6">
    <source>
        <dbReference type="EMBL" id="KYK59756.1"/>
    </source>
</evidence>
<organism evidence="6 7">
    <name type="scientific">Drechmeria coniospora</name>
    <name type="common">Nematophagous fungus</name>
    <name type="synonym">Meria coniospora</name>
    <dbReference type="NCBI Taxonomy" id="98403"/>
    <lineage>
        <taxon>Eukaryota</taxon>
        <taxon>Fungi</taxon>
        <taxon>Dikarya</taxon>
        <taxon>Ascomycota</taxon>
        <taxon>Pezizomycotina</taxon>
        <taxon>Sordariomycetes</taxon>
        <taxon>Hypocreomycetidae</taxon>
        <taxon>Hypocreales</taxon>
        <taxon>Ophiocordycipitaceae</taxon>
        <taxon>Drechmeria</taxon>
    </lineage>
</organism>
<gene>
    <name evidence="6" type="ORF">DCS_00890</name>
</gene>
<reference evidence="6 7" key="1">
    <citation type="journal article" date="2016" name="Sci. Rep.">
        <title>Insights into Adaptations to a Near-Obligate Nematode Endoparasitic Lifestyle from the Finished Genome of Drechmeria coniospora.</title>
        <authorList>
            <person name="Zhang L."/>
            <person name="Zhou Z."/>
            <person name="Guo Q."/>
            <person name="Fokkens L."/>
            <person name="Miskei M."/>
            <person name="Pocsi I."/>
            <person name="Zhang W."/>
            <person name="Chen M."/>
            <person name="Wang L."/>
            <person name="Sun Y."/>
            <person name="Donzelli B.G."/>
            <person name="Gibson D.M."/>
            <person name="Nelson D.R."/>
            <person name="Luo J.G."/>
            <person name="Rep M."/>
            <person name="Liu H."/>
            <person name="Yang S."/>
            <person name="Wang J."/>
            <person name="Krasnoff S.B."/>
            <person name="Xu Y."/>
            <person name="Molnar I."/>
            <person name="Lin M."/>
        </authorList>
    </citation>
    <scope>NUCLEOTIDE SEQUENCE [LARGE SCALE GENOMIC DNA]</scope>
    <source>
        <strain evidence="6 7">ARSEF 6962</strain>
    </source>
</reference>
<evidence type="ECO:0000256" key="4">
    <source>
        <dbReference type="SAM" id="MobiDB-lite"/>
    </source>
</evidence>
<accession>A0A151GRN1</accession>
<dbReference type="PROSITE" id="PS50118">
    <property type="entry name" value="HMG_BOX_2"/>
    <property type="match status" value="1"/>
</dbReference>
<evidence type="ECO:0000256" key="3">
    <source>
        <dbReference type="PROSITE-ProRule" id="PRU00267"/>
    </source>
</evidence>
<dbReference type="InterPro" id="IPR009071">
    <property type="entry name" value="HMG_box_dom"/>
</dbReference>
<dbReference type="InterPro" id="IPR036910">
    <property type="entry name" value="HMG_box_dom_sf"/>
</dbReference>
<feature type="domain" description="HMG box" evidence="5">
    <location>
        <begin position="80"/>
        <end position="148"/>
    </location>
</feature>
<dbReference type="Proteomes" id="UP000076580">
    <property type="component" value="Chromosome 01"/>
</dbReference>
<dbReference type="AlphaFoldDB" id="A0A151GRN1"/>
<sequence length="166" mass="19228">MEVIRHAAQNFSRRVQQPVKVFHDGFREKYRMCPVPAGNNANLDSYGLCCFDCDMSDPKFPESRPNTAPSNISDGGGIRIPRPRNSWILYRQHKSNQLKKDFPGMTASELSTVISSLWKSESTTEKAIWQRRAREEDRLHKEKYPGYKYTAKRSSSKRKQSEISRN</sequence>
<dbReference type="PANTHER" id="PTHR45789">
    <property type="entry name" value="FI18025P1"/>
    <property type="match status" value="1"/>
</dbReference>
<feature type="region of interest" description="Disordered" evidence="4">
    <location>
        <begin position="140"/>
        <end position="166"/>
    </location>
</feature>
<dbReference type="STRING" id="98403.A0A151GRN1"/>
<dbReference type="InParanoid" id="A0A151GRN1"/>
<dbReference type="InterPro" id="IPR051356">
    <property type="entry name" value="SOX/SOX-like_TF"/>
</dbReference>
<protein>
    <submittedName>
        <fullName evidence="6">MAT1-1-3</fullName>
    </submittedName>
</protein>
<dbReference type="EMBL" id="LAYC01000001">
    <property type="protein sequence ID" value="KYK59756.1"/>
    <property type="molecule type" value="Genomic_DNA"/>
</dbReference>
<feature type="DNA-binding region" description="HMG box" evidence="3">
    <location>
        <begin position="80"/>
        <end position="148"/>
    </location>
</feature>
<evidence type="ECO:0000256" key="2">
    <source>
        <dbReference type="ARBA" id="ARBA00023242"/>
    </source>
</evidence>
<dbReference type="GeneID" id="63713533"/>
<dbReference type="GO" id="GO:0000981">
    <property type="term" value="F:DNA-binding transcription factor activity, RNA polymerase II-specific"/>
    <property type="evidence" value="ECO:0007669"/>
    <property type="project" value="TreeGrafter"/>
</dbReference>
<feature type="region of interest" description="Disordered" evidence="4">
    <location>
        <begin position="60"/>
        <end position="79"/>
    </location>
</feature>
<dbReference type="PANTHER" id="PTHR45789:SF2">
    <property type="entry name" value="FI18025P1"/>
    <property type="match status" value="1"/>
</dbReference>
<evidence type="ECO:0000259" key="5">
    <source>
        <dbReference type="PROSITE" id="PS50118"/>
    </source>
</evidence>
<evidence type="ECO:0000256" key="1">
    <source>
        <dbReference type="ARBA" id="ARBA00023125"/>
    </source>
</evidence>
<keyword evidence="2 3" id="KW-0539">Nucleus</keyword>
<dbReference type="GO" id="GO:0005634">
    <property type="term" value="C:nucleus"/>
    <property type="evidence" value="ECO:0007669"/>
    <property type="project" value="UniProtKB-UniRule"/>
</dbReference>
<comment type="caution">
    <text evidence="6">The sequence shown here is derived from an EMBL/GenBank/DDBJ whole genome shotgun (WGS) entry which is preliminary data.</text>
</comment>
<keyword evidence="1 3" id="KW-0238">DNA-binding</keyword>
<dbReference type="Gene3D" id="1.10.30.10">
    <property type="entry name" value="High mobility group box domain"/>
    <property type="match status" value="1"/>
</dbReference>